<dbReference type="RefSeq" id="WP_377571787.1">
    <property type="nucleotide sequence ID" value="NZ_JBHTMP010000022.1"/>
</dbReference>
<keyword evidence="4" id="KW-1185">Reference proteome</keyword>
<feature type="domain" description="Transcription regulator PadR N-terminal" evidence="2">
    <location>
        <begin position="7"/>
        <end position="80"/>
    </location>
</feature>
<sequence>MSVSRILLGLLEPQAQHGYTLRRRYDDWFGGDRPLKSAQVYATLGRLDRDGLIDLTGVTAGVGPDRRMYAITDAGVSELERWLDEPEVPDVTGSRRVLFGKVLIALSSGRAAEPILDRQRQAHLARMRDLRAQRQVGDLITQLDADFEMYHLDADLKWIDGAVARLGRLAAVLRAAEHDRLTNQTSDGRPADRHPEPPSERHGGPDGEVR</sequence>
<dbReference type="EMBL" id="JBHTMP010000022">
    <property type="protein sequence ID" value="MFD1322633.1"/>
    <property type="molecule type" value="Genomic_DNA"/>
</dbReference>
<accession>A0ABW3YFX2</accession>
<feature type="region of interest" description="Disordered" evidence="1">
    <location>
        <begin position="180"/>
        <end position="210"/>
    </location>
</feature>
<dbReference type="PANTHER" id="PTHR43252">
    <property type="entry name" value="TRANSCRIPTIONAL REGULATOR YQJI"/>
    <property type="match status" value="1"/>
</dbReference>
<evidence type="ECO:0000256" key="1">
    <source>
        <dbReference type="SAM" id="MobiDB-lite"/>
    </source>
</evidence>
<dbReference type="PANTHER" id="PTHR43252:SF6">
    <property type="entry name" value="NEGATIVE TRANSCRIPTION REGULATOR PADR"/>
    <property type="match status" value="1"/>
</dbReference>
<dbReference type="Gene3D" id="1.10.10.10">
    <property type="entry name" value="Winged helix-like DNA-binding domain superfamily/Winged helix DNA-binding domain"/>
    <property type="match status" value="1"/>
</dbReference>
<dbReference type="Proteomes" id="UP001597260">
    <property type="component" value="Unassembled WGS sequence"/>
</dbReference>
<evidence type="ECO:0000313" key="4">
    <source>
        <dbReference type="Proteomes" id="UP001597260"/>
    </source>
</evidence>
<dbReference type="InterPro" id="IPR005149">
    <property type="entry name" value="Tscrpt_reg_PadR_N"/>
</dbReference>
<protein>
    <submittedName>
        <fullName evidence="3">PadR family transcriptional regulator</fullName>
    </submittedName>
</protein>
<evidence type="ECO:0000313" key="3">
    <source>
        <dbReference type="EMBL" id="MFD1322633.1"/>
    </source>
</evidence>
<evidence type="ECO:0000259" key="2">
    <source>
        <dbReference type="Pfam" id="PF03551"/>
    </source>
</evidence>
<name>A0ABW3YFX2_9ACTN</name>
<comment type="caution">
    <text evidence="3">The sequence shown here is derived from an EMBL/GenBank/DDBJ whole genome shotgun (WGS) entry which is preliminary data.</text>
</comment>
<reference evidence="4" key="1">
    <citation type="journal article" date="2019" name="Int. J. Syst. Evol. Microbiol.">
        <title>The Global Catalogue of Microorganisms (GCM) 10K type strain sequencing project: providing services to taxonomists for standard genome sequencing and annotation.</title>
        <authorList>
            <consortium name="The Broad Institute Genomics Platform"/>
            <consortium name="The Broad Institute Genome Sequencing Center for Infectious Disease"/>
            <person name="Wu L."/>
            <person name="Ma J."/>
        </authorList>
    </citation>
    <scope>NUCLEOTIDE SEQUENCE [LARGE SCALE GENOMIC DNA]</scope>
    <source>
        <strain evidence="4">JCM 31037</strain>
    </source>
</reference>
<proteinExistence type="predicted"/>
<organism evidence="3 4">
    <name type="scientific">Micromonospora sonneratiae</name>
    <dbReference type="NCBI Taxonomy" id="1184706"/>
    <lineage>
        <taxon>Bacteria</taxon>
        <taxon>Bacillati</taxon>
        <taxon>Actinomycetota</taxon>
        <taxon>Actinomycetes</taxon>
        <taxon>Micromonosporales</taxon>
        <taxon>Micromonosporaceae</taxon>
        <taxon>Micromonospora</taxon>
    </lineage>
</organism>
<dbReference type="InterPro" id="IPR036390">
    <property type="entry name" value="WH_DNA-bd_sf"/>
</dbReference>
<dbReference type="Pfam" id="PF03551">
    <property type="entry name" value="PadR"/>
    <property type="match status" value="1"/>
</dbReference>
<feature type="compositionally biased region" description="Basic and acidic residues" evidence="1">
    <location>
        <begin position="189"/>
        <end position="210"/>
    </location>
</feature>
<gene>
    <name evidence="3" type="ORF">ACFQ4H_16170</name>
</gene>
<dbReference type="SUPFAM" id="SSF46785">
    <property type="entry name" value="Winged helix' DNA-binding domain"/>
    <property type="match status" value="1"/>
</dbReference>
<dbReference type="InterPro" id="IPR036388">
    <property type="entry name" value="WH-like_DNA-bd_sf"/>
</dbReference>